<gene>
    <name evidence="2" type="ORF">BN1047_02816</name>
</gene>
<evidence type="ECO:0000313" key="3">
    <source>
        <dbReference type="Proteomes" id="UP000028864"/>
    </source>
</evidence>
<dbReference type="RefSeq" id="WP_042509755.1">
    <property type="nucleotide sequence ID" value="NZ_CP074376.1"/>
</dbReference>
<accession>A0AAV2WL11</accession>
<sequence length="83" mass="9173">MGQQHRSVRLIVTLDAKLLEILVCPEDRGPLHHVAGECLYNPRLRRAYPIDAGIPVLLIDEAITITDDAEHARLIGAAQADPR</sequence>
<reference evidence="2" key="2">
    <citation type="submission" date="2015-09" db="EMBL/GenBank/DDBJ databases">
        <title>Draft genome sequence of Mycobacterium neoaurum DSM 44074.</title>
        <authorList>
            <person name="Croce O."/>
            <person name="Robert C."/>
            <person name="Raoult D."/>
            <person name="Drancourt M."/>
        </authorList>
    </citation>
    <scope>NUCLEOTIDE SEQUENCE</scope>
    <source>
        <strain evidence="2">DSM 44074</strain>
    </source>
</reference>
<protein>
    <recommendedName>
        <fullName evidence="1">UPF0434 protein BN1047_02816</fullName>
    </recommendedName>
</protein>
<dbReference type="Pfam" id="PF03966">
    <property type="entry name" value="Trm112p"/>
    <property type="match status" value="1"/>
</dbReference>
<evidence type="ECO:0000313" key="2">
    <source>
        <dbReference type="EMBL" id="CDQ44931.1"/>
    </source>
</evidence>
<organism evidence="2 3">
    <name type="scientific">Mycolicibacterium neoaurum</name>
    <name type="common">Mycobacterium neoaurum</name>
    <dbReference type="NCBI Taxonomy" id="1795"/>
    <lineage>
        <taxon>Bacteria</taxon>
        <taxon>Bacillati</taxon>
        <taxon>Actinomycetota</taxon>
        <taxon>Actinomycetes</taxon>
        <taxon>Mycobacteriales</taxon>
        <taxon>Mycobacteriaceae</taxon>
        <taxon>Mycolicibacterium</taxon>
    </lineage>
</organism>
<dbReference type="AlphaFoldDB" id="A0AAV2WL11"/>
<dbReference type="Proteomes" id="UP000028864">
    <property type="component" value="Unassembled WGS sequence"/>
</dbReference>
<name>A0AAV2WL11_MYCNE</name>
<dbReference type="SUPFAM" id="SSF158997">
    <property type="entry name" value="Trm112p-like"/>
    <property type="match status" value="1"/>
</dbReference>
<dbReference type="HAMAP" id="MF_01187">
    <property type="entry name" value="UPF0434"/>
    <property type="match status" value="1"/>
</dbReference>
<dbReference type="EMBL" id="LK021338">
    <property type="protein sequence ID" value="CDQ44931.1"/>
    <property type="molecule type" value="Genomic_DNA"/>
</dbReference>
<comment type="similarity">
    <text evidence="1">Belongs to the UPF0434 family.</text>
</comment>
<reference evidence="2" key="1">
    <citation type="submission" date="2014-05" db="EMBL/GenBank/DDBJ databases">
        <authorList>
            <person name="Urmite Genomes"/>
        </authorList>
    </citation>
    <scope>NUCLEOTIDE SEQUENCE</scope>
    <source>
        <strain evidence="2">DSM 44074</strain>
    </source>
</reference>
<dbReference type="InterPro" id="IPR005651">
    <property type="entry name" value="Trm112-like"/>
</dbReference>
<proteinExistence type="inferred from homology"/>
<dbReference type="Gene3D" id="2.20.25.10">
    <property type="match status" value="1"/>
</dbReference>
<evidence type="ECO:0000256" key="1">
    <source>
        <dbReference type="HAMAP-Rule" id="MF_01187"/>
    </source>
</evidence>